<sequence length="374" mass="40964">MVFAAAASVSHALSLQLQLSSSFLYGESISSSNLNSATFAVPSLTFPPFTLTGKQSCTPKKLVVHAKRVSGLEEAMRIKRERELQSTTKFRRRPPLRRGRVSPRLSVPDHIPKPPYLSSPLLPELSPEYQIHDSEGIAKMRAACELAARVLENAGKLVRPSVTTNEIDKAVHQMIIEAGAYPSPLGYGGFPKSVCTSVNECMCHGIPDSRQLQDGDIINIDVTVYLNGYHGDTSKTFLCGNVNDVLKRLVKVTEECLERGIAICKDGASFKKIGKRISEHAEKYGYGVVERFVGHGVGKVFHSEPIILHNRNEKPGCMVEGQTFTIEPILTMGSTESITWPDNWTTLTADGSPAAQFEHTILITRTGADILTKC</sequence>
<keyword evidence="1" id="KW-0031">Aminopeptidase</keyword>
<organism evidence="1 2">
    <name type="scientific">Melia azedarach</name>
    <name type="common">Chinaberry tree</name>
    <dbReference type="NCBI Taxonomy" id="155640"/>
    <lineage>
        <taxon>Eukaryota</taxon>
        <taxon>Viridiplantae</taxon>
        <taxon>Streptophyta</taxon>
        <taxon>Embryophyta</taxon>
        <taxon>Tracheophyta</taxon>
        <taxon>Spermatophyta</taxon>
        <taxon>Magnoliopsida</taxon>
        <taxon>eudicotyledons</taxon>
        <taxon>Gunneridae</taxon>
        <taxon>Pentapetalae</taxon>
        <taxon>rosids</taxon>
        <taxon>malvids</taxon>
        <taxon>Sapindales</taxon>
        <taxon>Meliaceae</taxon>
        <taxon>Melia</taxon>
    </lineage>
</organism>
<reference evidence="1 2" key="1">
    <citation type="journal article" date="2023" name="Science">
        <title>Complex scaffold remodeling in plant triterpene biosynthesis.</title>
        <authorList>
            <person name="De La Pena R."/>
            <person name="Hodgson H."/>
            <person name="Liu J.C."/>
            <person name="Stephenson M.J."/>
            <person name="Martin A.C."/>
            <person name="Owen C."/>
            <person name="Harkess A."/>
            <person name="Leebens-Mack J."/>
            <person name="Jimenez L.E."/>
            <person name="Osbourn A."/>
            <person name="Sattely E.S."/>
        </authorList>
    </citation>
    <scope>NUCLEOTIDE SEQUENCE [LARGE SCALE GENOMIC DNA]</scope>
    <source>
        <strain evidence="2">cv. JPN11</strain>
        <tissue evidence="1">Leaf</tissue>
    </source>
</reference>
<comment type="caution">
    <text evidence="1">The sequence shown here is derived from an EMBL/GenBank/DDBJ whole genome shotgun (WGS) entry which is preliminary data.</text>
</comment>
<evidence type="ECO:0000313" key="2">
    <source>
        <dbReference type="Proteomes" id="UP001164539"/>
    </source>
</evidence>
<keyword evidence="1" id="KW-0645">Protease</keyword>
<proteinExistence type="predicted"/>
<evidence type="ECO:0000313" key="1">
    <source>
        <dbReference type="EMBL" id="KAJ4710569.1"/>
    </source>
</evidence>
<dbReference type="EMBL" id="CM051402">
    <property type="protein sequence ID" value="KAJ4710569.1"/>
    <property type="molecule type" value="Genomic_DNA"/>
</dbReference>
<accession>A0ACC1XIL3</accession>
<dbReference type="Proteomes" id="UP001164539">
    <property type="component" value="Chromosome 9"/>
</dbReference>
<protein>
    <submittedName>
        <fullName evidence="1">Methionine aminopeptidase</fullName>
    </submittedName>
</protein>
<keyword evidence="2" id="KW-1185">Reference proteome</keyword>
<gene>
    <name evidence="1" type="ORF">OWV82_016740</name>
</gene>
<keyword evidence="1" id="KW-0378">Hydrolase</keyword>
<name>A0ACC1XIL3_MELAZ</name>